<dbReference type="RefSeq" id="XP_046041607.1">
    <property type="nucleotide sequence ID" value="XM_046190944.1"/>
</dbReference>
<organism evidence="3 4">
    <name type="scientific">Fusarium redolens</name>
    <dbReference type="NCBI Taxonomy" id="48865"/>
    <lineage>
        <taxon>Eukaryota</taxon>
        <taxon>Fungi</taxon>
        <taxon>Dikarya</taxon>
        <taxon>Ascomycota</taxon>
        <taxon>Pezizomycotina</taxon>
        <taxon>Sordariomycetes</taxon>
        <taxon>Hypocreomycetidae</taxon>
        <taxon>Hypocreales</taxon>
        <taxon>Nectriaceae</taxon>
        <taxon>Fusarium</taxon>
        <taxon>Fusarium redolens species complex</taxon>
    </lineage>
</organism>
<dbReference type="EMBL" id="JAGMUX010000031">
    <property type="protein sequence ID" value="KAH7210836.1"/>
    <property type="molecule type" value="Genomic_DNA"/>
</dbReference>
<comment type="caution">
    <text evidence="3">The sequence shown here is derived from an EMBL/GenBank/DDBJ whole genome shotgun (WGS) entry which is preliminary data.</text>
</comment>
<keyword evidence="2" id="KW-1133">Transmembrane helix</keyword>
<keyword evidence="2" id="KW-0472">Membrane</keyword>
<keyword evidence="4" id="KW-1185">Reference proteome</keyword>
<dbReference type="Proteomes" id="UP000720189">
    <property type="component" value="Unassembled WGS sequence"/>
</dbReference>
<evidence type="ECO:0000256" key="1">
    <source>
        <dbReference type="SAM" id="MobiDB-lite"/>
    </source>
</evidence>
<gene>
    <name evidence="3" type="ORF">BKA55DRAFT_546674</name>
</gene>
<feature type="compositionally biased region" description="Polar residues" evidence="1">
    <location>
        <begin position="513"/>
        <end position="528"/>
    </location>
</feature>
<keyword evidence="2" id="KW-0812">Transmembrane</keyword>
<evidence type="ECO:0000256" key="2">
    <source>
        <dbReference type="SAM" id="Phobius"/>
    </source>
</evidence>
<feature type="region of interest" description="Disordered" evidence="1">
    <location>
        <begin position="513"/>
        <end position="532"/>
    </location>
</feature>
<reference evidence="3" key="1">
    <citation type="journal article" date="2021" name="Nat. Commun.">
        <title>Genetic determinants of endophytism in the Arabidopsis root mycobiome.</title>
        <authorList>
            <person name="Mesny F."/>
            <person name="Miyauchi S."/>
            <person name="Thiergart T."/>
            <person name="Pickel B."/>
            <person name="Atanasova L."/>
            <person name="Karlsson M."/>
            <person name="Huettel B."/>
            <person name="Barry K.W."/>
            <person name="Haridas S."/>
            <person name="Chen C."/>
            <person name="Bauer D."/>
            <person name="Andreopoulos W."/>
            <person name="Pangilinan J."/>
            <person name="LaButti K."/>
            <person name="Riley R."/>
            <person name="Lipzen A."/>
            <person name="Clum A."/>
            <person name="Drula E."/>
            <person name="Henrissat B."/>
            <person name="Kohler A."/>
            <person name="Grigoriev I.V."/>
            <person name="Martin F.M."/>
            <person name="Hacquard S."/>
        </authorList>
    </citation>
    <scope>NUCLEOTIDE SEQUENCE</scope>
    <source>
        <strain evidence="3">MPI-CAGE-AT-0023</strain>
    </source>
</reference>
<feature type="transmembrane region" description="Helical" evidence="2">
    <location>
        <begin position="21"/>
        <end position="38"/>
    </location>
</feature>
<proteinExistence type="predicted"/>
<protein>
    <submittedName>
        <fullName evidence="3">Uncharacterized protein</fullName>
    </submittedName>
</protein>
<feature type="region of interest" description="Disordered" evidence="1">
    <location>
        <begin position="417"/>
        <end position="436"/>
    </location>
</feature>
<dbReference type="OrthoDB" id="3521097at2759"/>
<name>A0A9P9JKP8_FUSRE</name>
<accession>A0A9P9JKP8</accession>
<evidence type="ECO:0000313" key="3">
    <source>
        <dbReference type="EMBL" id="KAH7210836.1"/>
    </source>
</evidence>
<dbReference type="GeneID" id="70220898"/>
<sequence>MPCQTAMKTLILIHQLSLTEVLLVGIIISLIATLLGFMENQDSYPWLELSQPQEGAEGPDSDMIFETSAVSPEFYMASLTQSQQPLMYSFNFDVETTCSSPIPTFFPIHDAGSQTLSFAEAVHLTQTVDDGREASNSYDADNQPQYCSLDMLSNKSFPLRQKPIHDTEGSIAFESSLACKYFDQDSKSNFSNERTMKLSSTLLLTSGQDDRFATLESVENDVPSSREDSVSLSSTETCIGDEEGNRCYSVIESEDSSIEDLEERKAFACPYFRLDPIRHIECLSRKLYRIQDVKQHLSRRHYDKRDKMSNTSDNTKGVNSRTQRVLKLRLDRRLSPERQWHEIWRTLFDKAVPREGPYLGNTKEEVVGSMIAICKKGSSRVVPGILRSLGLPNEKGKAVQQLMEQLFIGFQALSDRESQDTGTEKTSTYDDMGSIPGTPKSMDFDFTLPLLQSPVSNGQVDFAAEDSTERLECSPGSEIQAWSPDHASFEGSGENDVAQYEPLKYSTAVQPQTVPGTSKTLHCSQTPHVPSDRGRWKPLGSWITELDDEQDSHLWEYARGWKCHECGFDYVFRPFGVTSDKMCINYPCQHQFREDCCLVYRVLVRREV</sequence>
<evidence type="ECO:0000313" key="4">
    <source>
        <dbReference type="Proteomes" id="UP000720189"/>
    </source>
</evidence>
<dbReference type="AlphaFoldDB" id="A0A9P9JKP8"/>